<organism evidence="1 2">
    <name type="scientific">Candidatus Adlerbacteria bacterium GW2011_GWC1_50_9</name>
    <dbReference type="NCBI Taxonomy" id="1618608"/>
    <lineage>
        <taxon>Bacteria</taxon>
        <taxon>Candidatus Adleribacteriota</taxon>
    </lineage>
</organism>
<evidence type="ECO:0000313" key="2">
    <source>
        <dbReference type="Proteomes" id="UP000034201"/>
    </source>
</evidence>
<dbReference type="Proteomes" id="UP000034201">
    <property type="component" value="Unassembled WGS sequence"/>
</dbReference>
<accession>A0A0G1WQJ0</accession>
<sequence length="161" mass="18428">MSQQGGTNAVRILENRHHHRNQRPEYKRVFNSARILASLLASMGMCMQLPWMSGVRRCSHESSKTRTPLQTNSRQSRPTCWKTWGYRNAVPADSYSNFRKRAGAYRKRIEQPPSQSGRGAKGALDHMEAIEPLAREPCSRAFFQNLITVHFSLLTGQPNMR</sequence>
<name>A0A0G1WQJ0_9BACT</name>
<comment type="caution">
    <text evidence="1">The sequence shown here is derived from an EMBL/GenBank/DDBJ whole genome shotgun (WGS) entry which is preliminary data.</text>
</comment>
<proteinExistence type="predicted"/>
<dbReference type="EMBL" id="LCQQ01000021">
    <property type="protein sequence ID" value="KKW20835.1"/>
    <property type="molecule type" value="Genomic_DNA"/>
</dbReference>
<dbReference type="AlphaFoldDB" id="A0A0G1WQJ0"/>
<protein>
    <submittedName>
        <fullName evidence="1">Uncharacterized protein</fullName>
    </submittedName>
</protein>
<evidence type="ECO:0000313" key="1">
    <source>
        <dbReference type="EMBL" id="KKW20835.1"/>
    </source>
</evidence>
<reference evidence="1 2" key="1">
    <citation type="journal article" date="2015" name="Nature">
        <title>rRNA introns, odd ribosomes, and small enigmatic genomes across a large radiation of phyla.</title>
        <authorList>
            <person name="Brown C.T."/>
            <person name="Hug L.A."/>
            <person name="Thomas B.C."/>
            <person name="Sharon I."/>
            <person name="Castelle C.J."/>
            <person name="Singh A."/>
            <person name="Wilkins M.J."/>
            <person name="Williams K.H."/>
            <person name="Banfield J.F."/>
        </authorList>
    </citation>
    <scope>NUCLEOTIDE SEQUENCE [LARGE SCALE GENOMIC DNA]</scope>
</reference>
<gene>
    <name evidence="1" type="ORF">UY61_C0021G0007</name>
</gene>